<gene>
    <name evidence="2" type="ORF">E2C01_020381</name>
</gene>
<name>A0A5B7E1V4_PORTR</name>
<sequence>MTCPRSASPYNTLAHHDTSPGRVRQKELSLLRTAFPKHWLGVTNHLPNHSINRACLRVVLLEYVAFAVTRETAIMGGNGAMISASERWLGLI</sequence>
<comment type="caution">
    <text evidence="2">The sequence shown here is derived from an EMBL/GenBank/DDBJ whole genome shotgun (WGS) entry which is preliminary data.</text>
</comment>
<dbReference type="Proteomes" id="UP000324222">
    <property type="component" value="Unassembled WGS sequence"/>
</dbReference>
<protein>
    <submittedName>
        <fullName evidence="2">Uncharacterized protein</fullName>
    </submittedName>
</protein>
<keyword evidence="3" id="KW-1185">Reference proteome</keyword>
<organism evidence="2 3">
    <name type="scientific">Portunus trituberculatus</name>
    <name type="common">Swimming crab</name>
    <name type="synonym">Neptunus trituberculatus</name>
    <dbReference type="NCBI Taxonomy" id="210409"/>
    <lineage>
        <taxon>Eukaryota</taxon>
        <taxon>Metazoa</taxon>
        <taxon>Ecdysozoa</taxon>
        <taxon>Arthropoda</taxon>
        <taxon>Crustacea</taxon>
        <taxon>Multicrustacea</taxon>
        <taxon>Malacostraca</taxon>
        <taxon>Eumalacostraca</taxon>
        <taxon>Eucarida</taxon>
        <taxon>Decapoda</taxon>
        <taxon>Pleocyemata</taxon>
        <taxon>Brachyura</taxon>
        <taxon>Eubrachyura</taxon>
        <taxon>Portunoidea</taxon>
        <taxon>Portunidae</taxon>
        <taxon>Portuninae</taxon>
        <taxon>Portunus</taxon>
    </lineage>
</organism>
<proteinExistence type="predicted"/>
<evidence type="ECO:0000256" key="1">
    <source>
        <dbReference type="SAM" id="MobiDB-lite"/>
    </source>
</evidence>
<accession>A0A5B7E1V4</accession>
<evidence type="ECO:0000313" key="2">
    <source>
        <dbReference type="EMBL" id="MPC27213.1"/>
    </source>
</evidence>
<evidence type="ECO:0000313" key="3">
    <source>
        <dbReference type="Proteomes" id="UP000324222"/>
    </source>
</evidence>
<dbReference type="AlphaFoldDB" id="A0A5B7E1V4"/>
<dbReference type="EMBL" id="VSRR010001709">
    <property type="protein sequence ID" value="MPC27213.1"/>
    <property type="molecule type" value="Genomic_DNA"/>
</dbReference>
<feature type="region of interest" description="Disordered" evidence="1">
    <location>
        <begin position="1"/>
        <end position="21"/>
    </location>
</feature>
<reference evidence="2 3" key="1">
    <citation type="submission" date="2019-05" db="EMBL/GenBank/DDBJ databases">
        <title>Another draft genome of Portunus trituberculatus and its Hox gene families provides insights of decapod evolution.</title>
        <authorList>
            <person name="Jeong J.-H."/>
            <person name="Song I."/>
            <person name="Kim S."/>
            <person name="Choi T."/>
            <person name="Kim D."/>
            <person name="Ryu S."/>
            <person name="Kim W."/>
        </authorList>
    </citation>
    <scope>NUCLEOTIDE SEQUENCE [LARGE SCALE GENOMIC DNA]</scope>
    <source>
        <tissue evidence="2">Muscle</tissue>
    </source>
</reference>